<reference evidence="4 5" key="1">
    <citation type="journal article" date="2022" name="Nat. Plants">
        <title>Genomes of leafy and leafless Platanthera orchids illuminate the evolution of mycoheterotrophy.</title>
        <authorList>
            <person name="Li M.H."/>
            <person name="Liu K.W."/>
            <person name="Li Z."/>
            <person name="Lu H.C."/>
            <person name="Ye Q.L."/>
            <person name="Zhang D."/>
            <person name="Wang J.Y."/>
            <person name="Li Y.F."/>
            <person name="Zhong Z.M."/>
            <person name="Liu X."/>
            <person name="Yu X."/>
            <person name="Liu D.K."/>
            <person name="Tu X.D."/>
            <person name="Liu B."/>
            <person name="Hao Y."/>
            <person name="Liao X.Y."/>
            <person name="Jiang Y.T."/>
            <person name="Sun W.H."/>
            <person name="Chen J."/>
            <person name="Chen Y.Q."/>
            <person name="Ai Y."/>
            <person name="Zhai J.W."/>
            <person name="Wu S.S."/>
            <person name="Zhou Z."/>
            <person name="Hsiao Y.Y."/>
            <person name="Wu W.L."/>
            <person name="Chen Y.Y."/>
            <person name="Lin Y.F."/>
            <person name="Hsu J.L."/>
            <person name="Li C.Y."/>
            <person name="Wang Z.W."/>
            <person name="Zhao X."/>
            <person name="Zhong W.Y."/>
            <person name="Ma X.K."/>
            <person name="Ma L."/>
            <person name="Huang J."/>
            <person name="Chen G.Z."/>
            <person name="Huang M.Z."/>
            <person name="Huang L."/>
            <person name="Peng D.H."/>
            <person name="Luo Y.B."/>
            <person name="Zou S.Q."/>
            <person name="Chen S.P."/>
            <person name="Lan S."/>
            <person name="Tsai W.C."/>
            <person name="Van de Peer Y."/>
            <person name="Liu Z.J."/>
        </authorList>
    </citation>
    <scope>NUCLEOTIDE SEQUENCE [LARGE SCALE GENOMIC DNA]</scope>
    <source>
        <strain evidence="4">Lor287</strain>
    </source>
</reference>
<feature type="domain" description="DUF4218" evidence="2">
    <location>
        <begin position="149"/>
        <end position="197"/>
    </location>
</feature>
<dbReference type="Proteomes" id="UP001418222">
    <property type="component" value="Unassembled WGS sequence"/>
</dbReference>
<evidence type="ECO:0000259" key="1">
    <source>
        <dbReference type="Pfam" id="PF13952"/>
    </source>
</evidence>
<sequence>MDKSWIDLQNRASSEYIHGVDKFLDYAYQNKTDSSETRIYCPCKKCCNTYLMERVIVREHIIINGFLSKYKIWTLHGESYSSISCSGDEQRSDFRDDMMEMIHEAIGIPPIGASLYENPSSLSSPRIDGPSKDDAKFIKLIEDAECPLYLLTLKRYVRNRAHPEGSIAKGYLMEECMNFCERYLVGIETKSNRQNRNYDGGHDIGRPFKKGKKTQLDEVRSTDNNLCKEVKHLSEGPDNWAWRYDGYFINGFRYRTKYKDQKRITQNSGVVLKASTTSYASSKDKNPRVGGVTYYGRLRDIFEIHCGNDFKFILFKCDWVDPQVGKKLDEFSFTILNFNHLLYRQNKMTDEPFILATQAEQICYVKDPLDPDWEVVMKLTARNSFDVEPELEPLNQQHLDETICVRDDDTNWVREGVDGDVVDDILLDVDDEITNEE</sequence>
<comment type="caution">
    <text evidence="4">The sequence shown here is derived from an EMBL/GenBank/DDBJ whole genome shotgun (WGS) entry which is preliminary data.</text>
</comment>
<name>A0AAP0FV31_9ASPA</name>
<dbReference type="InterPro" id="IPR029480">
    <property type="entry name" value="Transpos_assoc"/>
</dbReference>
<dbReference type="PANTHER" id="PTHR48258">
    <property type="entry name" value="DUF4218 DOMAIN-CONTAINING PROTEIN-RELATED"/>
    <property type="match status" value="1"/>
</dbReference>
<feature type="domain" description="DUF4216" evidence="1">
    <location>
        <begin position="307"/>
        <end position="376"/>
    </location>
</feature>
<gene>
    <name evidence="4" type="ORF">KSP39_PZI022450</name>
</gene>
<dbReference type="PANTHER" id="PTHR48258:SF15">
    <property type="entry name" value="OS02G0543900 PROTEIN"/>
    <property type="match status" value="1"/>
</dbReference>
<evidence type="ECO:0000259" key="3">
    <source>
        <dbReference type="Pfam" id="PF13963"/>
    </source>
</evidence>
<dbReference type="Pfam" id="PF13952">
    <property type="entry name" value="DUF4216"/>
    <property type="match status" value="1"/>
</dbReference>
<evidence type="ECO:0008006" key="6">
    <source>
        <dbReference type="Google" id="ProtNLM"/>
    </source>
</evidence>
<dbReference type="Pfam" id="PF13963">
    <property type="entry name" value="Transpos_assoc"/>
    <property type="match status" value="1"/>
</dbReference>
<protein>
    <recommendedName>
        <fullName evidence="6">Transposase</fullName>
    </recommendedName>
</protein>
<evidence type="ECO:0000313" key="4">
    <source>
        <dbReference type="EMBL" id="KAK8916336.1"/>
    </source>
</evidence>
<accession>A0AAP0FV31</accession>
<dbReference type="EMBL" id="JBBWWQ010000020">
    <property type="protein sequence ID" value="KAK8916336.1"/>
    <property type="molecule type" value="Genomic_DNA"/>
</dbReference>
<feature type="domain" description="Transposase-associated" evidence="3">
    <location>
        <begin position="3"/>
        <end position="78"/>
    </location>
</feature>
<keyword evidence="5" id="KW-1185">Reference proteome</keyword>
<evidence type="ECO:0000259" key="2">
    <source>
        <dbReference type="Pfam" id="PF13960"/>
    </source>
</evidence>
<proteinExistence type="predicted"/>
<dbReference type="Pfam" id="PF13960">
    <property type="entry name" value="DUF4218"/>
    <property type="match status" value="1"/>
</dbReference>
<organism evidence="4 5">
    <name type="scientific">Platanthera zijinensis</name>
    <dbReference type="NCBI Taxonomy" id="2320716"/>
    <lineage>
        <taxon>Eukaryota</taxon>
        <taxon>Viridiplantae</taxon>
        <taxon>Streptophyta</taxon>
        <taxon>Embryophyta</taxon>
        <taxon>Tracheophyta</taxon>
        <taxon>Spermatophyta</taxon>
        <taxon>Magnoliopsida</taxon>
        <taxon>Liliopsida</taxon>
        <taxon>Asparagales</taxon>
        <taxon>Orchidaceae</taxon>
        <taxon>Orchidoideae</taxon>
        <taxon>Orchideae</taxon>
        <taxon>Orchidinae</taxon>
        <taxon>Platanthera</taxon>
    </lineage>
</organism>
<dbReference type="InterPro" id="IPR025312">
    <property type="entry name" value="DUF4216"/>
</dbReference>
<evidence type="ECO:0000313" key="5">
    <source>
        <dbReference type="Proteomes" id="UP001418222"/>
    </source>
</evidence>
<dbReference type="AlphaFoldDB" id="A0AAP0FV31"/>
<dbReference type="InterPro" id="IPR025452">
    <property type="entry name" value="DUF4218"/>
</dbReference>